<dbReference type="Gene3D" id="3.50.50.60">
    <property type="entry name" value="FAD/NAD(P)-binding domain"/>
    <property type="match status" value="2"/>
</dbReference>
<dbReference type="RefSeq" id="WP_038280703.1">
    <property type="nucleotide sequence ID" value="NZ_JPME01000012.1"/>
</dbReference>
<evidence type="ECO:0000259" key="19">
    <source>
        <dbReference type="Pfam" id="PF02852"/>
    </source>
</evidence>
<evidence type="ECO:0000256" key="16">
    <source>
        <dbReference type="PIRSR" id="PIRSR000350-4"/>
    </source>
</evidence>
<evidence type="ECO:0000256" key="5">
    <source>
        <dbReference type="ARBA" id="ARBA00022490"/>
    </source>
</evidence>
<dbReference type="GO" id="GO:0050660">
    <property type="term" value="F:flavin adenine dinucleotide binding"/>
    <property type="evidence" value="ECO:0007669"/>
    <property type="project" value="InterPro"/>
</dbReference>
<name>A0A084JMZ6_9FIRM</name>
<dbReference type="InterPro" id="IPR001100">
    <property type="entry name" value="Pyr_nuc-diS_OxRdtase"/>
</dbReference>
<dbReference type="InterPro" id="IPR023753">
    <property type="entry name" value="FAD/NAD-binding_dom"/>
</dbReference>
<comment type="subcellular location">
    <subcellularLocation>
        <location evidence="1">Cytoplasm</location>
    </subcellularLocation>
</comment>
<dbReference type="SUPFAM" id="SSF51905">
    <property type="entry name" value="FAD/NAD(P)-binding domain"/>
    <property type="match status" value="1"/>
</dbReference>
<dbReference type="Pfam" id="PF07992">
    <property type="entry name" value="Pyr_redox_2"/>
    <property type="match status" value="1"/>
</dbReference>
<comment type="similarity">
    <text evidence="2 17">Belongs to the class-I pyridine nucleotide-disulfide oxidoreductase family.</text>
</comment>
<comment type="catalytic activity">
    <reaction evidence="13 17">
        <text>N(6)-[(R)-dihydrolipoyl]-L-lysyl-[protein] + NAD(+) = N(6)-[(R)-lipoyl]-L-lysyl-[protein] + NADH + H(+)</text>
        <dbReference type="Rhea" id="RHEA:15045"/>
        <dbReference type="Rhea" id="RHEA-COMP:10474"/>
        <dbReference type="Rhea" id="RHEA-COMP:10475"/>
        <dbReference type="ChEBI" id="CHEBI:15378"/>
        <dbReference type="ChEBI" id="CHEBI:57540"/>
        <dbReference type="ChEBI" id="CHEBI:57945"/>
        <dbReference type="ChEBI" id="CHEBI:83099"/>
        <dbReference type="ChEBI" id="CHEBI:83100"/>
        <dbReference type="EC" id="1.8.1.4"/>
    </reaction>
</comment>
<dbReference type="InterPro" id="IPR000089">
    <property type="entry name" value="Biotin_lipoyl"/>
</dbReference>
<keyword evidence="10 15" id="KW-0520">NAD</keyword>
<evidence type="ECO:0000256" key="8">
    <source>
        <dbReference type="ARBA" id="ARBA00022827"/>
    </source>
</evidence>
<evidence type="ECO:0000256" key="11">
    <source>
        <dbReference type="ARBA" id="ARBA00023157"/>
    </source>
</evidence>
<reference evidence="21 22" key="1">
    <citation type="submission" date="2014-07" db="EMBL/GenBank/DDBJ databases">
        <title>Draft genome of Clostridium celerecrescens 152B isolated from sediments associated with methane hydrate from Krishna Godavari basin.</title>
        <authorList>
            <person name="Honkalas V.S."/>
            <person name="Dabir A.P."/>
            <person name="Arora P."/>
            <person name="Dhakephalkar P.K."/>
        </authorList>
    </citation>
    <scope>NUCLEOTIDE SEQUENCE [LARGE SCALE GENOMIC DNA]</scope>
    <source>
        <strain evidence="21 22">152B</strain>
    </source>
</reference>
<dbReference type="InterPro" id="IPR036188">
    <property type="entry name" value="FAD/NAD-bd_sf"/>
</dbReference>
<dbReference type="InterPro" id="IPR003016">
    <property type="entry name" value="2-oxoA_DH_lipoyl-BS"/>
</dbReference>
<comment type="caution">
    <text evidence="21">The sequence shown here is derived from an EMBL/GenBank/DDBJ whole genome shotgun (WGS) entry which is preliminary data.</text>
</comment>
<dbReference type="InterPro" id="IPR006258">
    <property type="entry name" value="Lipoamide_DH"/>
</dbReference>
<dbReference type="GO" id="GO:0004148">
    <property type="term" value="F:dihydrolipoyl dehydrogenase (NADH) activity"/>
    <property type="evidence" value="ECO:0007669"/>
    <property type="project" value="UniProtKB-EC"/>
</dbReference>
<dbReference type="AlphaFoldDB" id="A0A084JMZ6"/>
<evidence type="ECO:0000256" key="9">
    <source>
        <dbReference type="ARBA" id="ARBA00023002"/>
    </source>
</evidence>
<feature type="binding site" evidence="15">
    <location>
        <position position="365"/>
    </location>
    <ligand>
        <name>NAD(+)</name>
        <dbReference type="ChEBI" id="CHEBI:57540"/>
    </ligand>
</feature>
<evidence type="ECO:0000256" key="7">
    <source>
        <dbReference type="ARBA" id="ARBA00022823"/>
    </source>
</evidence>
<keyword evidence="6 17" id="KW-0285">Flavoprotein</keyword>
<dbReference type="EMBL" id="JPME01000012">
    <property type="protein sequence ID" value="KEZ90330.1"/>
    <property type="molecule type" value="Genomic_DNA"/>
</dbReference>
<evidence type="ECO:0000256" key="2">
    <source>
        <dbReference type="ARBA" id="ARBA00007532"/>
    </source>
</evidence>
<dbReference type="InterPro" id="IPR012999">
    <property type="entry name" value="Pyr_OxRdtase_I_AS"/>
</dbReference>
<feature type="domain" description="FAD/NAD(P)-binding" evidence="20">
    <location>
        <begin position="101"/>
        <end position="422"/>
    </location>
</feature>
<dbReference type="InterPro" id="IPR050151">
    <property type="entry name" value="Class-I_Pyr_Nuc-Dis_Oxidored"/>
</dbReference>
<feature type="binding site" evidence="15">
    <location>
        <position position="297"/>
    </location>
    <ligand>
        <name>NAD(+)</name>
        <dbReference type="ChEBI" id="CHEBI:57540"/>
    </ligand>
</feature>
<dbReference type="InterPro" id="IPR004099">
    <property type="entry name" value="Pyr_nucl-diS_OxRdtase_dimer"/>
</dbReference>
<dbReference type="Gene3D" id="2.40.50.100">
    <property type="match status" value="1"/>
</dbReference>
<evidence type="ECO:0000256" key="14">
    <source>
        <dbReference type="PIRSR" id="PIRSR000350-2"/>
    </source>
</evidence>
<dbReference type="PRINTS" id="PR00411">
    <property type="entry name" value="PNDRDTASEI"/>
</dbReference>
<evidence type="ECO:0000259" key="20">
    <source>
        <dbReference type="Pfam" id="PF07992"/>
    </source>
</evidence>
<evidence type="ECO:0000256" key="1">
    <source>
        <dbReference type="ARBA" id="ARBA00004496"/>
    </source>
</evidence>
<evidence type="ECO:0000256" key="13">
    <source>
        <dbReference type="ARBA" id="ARBA00049187"/>
    </source>
</evidence>
<protein>
    <recommendedName>
        <fullName evidence="4 17">Dihydrolipoyl dehydrogenase</fullName>
        <ecNumber evidence="3 17">1.8.1.4</ecNumber>
    </recommendedName>
</protein>
<evidence type="ECO:0000256" key="3">
    <source>
        <dbReference type="ARBA" id="ARBA00012608"/>
    </source>
</evidence>
<sequence length="560" mass="59315">MLIKMSIIPGGKMGKVGKINVKTGDKVTAGDILVQVETAKGNRQIKATSDGTVCKILCEEGMEIASNADMFEISEDSVVKEAGISDCDCASQGTAKETTADLLIIGAGPGGYVAAIYAAKSGLKVTLVEQSALGGTCLNVGCIPTKALVKSAEVCHNVMNASVFGIESGSPVTVNMKQVIDRKDKIKDRLVSGIDFLMKKNEINVISGQASFMDKNTVTVKGEENYIIKAKNIIVATGSKISNIAIPGIDLPFVLNSTKALSDQDLPKSITIIGGGVIGMEFAFIYKNFGVDVHVIEFMDRLLTMVDSDISKEIQDIAEENNIHIHTGSKVKKIQSSVDGMAVITYENNGGEHLVVSEKVLVAIGREPNLEGLSIEKSGVLLNSNGKGIQADHSMRTNVDNIYAIGDVTNIIQLAHVASHQGIVAVENILGKHKEMNYSAVPNVIFTSPEIASVGIGEDEAKSKDIDIEVSKFSFAGNGKALTMNEPRGFLKLIKNIKTGKIIGGSVIGADASSLISSLTLAIANGFTEKEITETIFPHPTTSETIHEAALDFGIGALHQ</sequence>
<dbReference type="PROSITE" id="PS00076">
    <property type="entry name" value="PYRIDINE_REDOX_1"/>
    <property type="match status" value="1"/>
</dbReference>
<dbReference type="SUPFAM" id="SSF51230">
    <property type="entry name" value="Single hybrid motif"/>
    <property type="match status" value="1"/>
</dbReference>
<comment type="miscellaneous">
    <text evidence="17">The active site is a redox-active disulfide bond.</text>
</comment>
<feature type="binding site" evidence="15">
    <location>
        <begin position="274"/>
        <end position="281"/>
    </location>
    <ligand>
        <name>NAD(+)</name>
        <dbReference type="ChEBI" id="CHEBI:57540"/>
    </ligand>
</feature>
<organism evidence="21 22">
    <name type="scientific">Lacrimispora celerecrescens</name>
    <dbReference type="NCBI Taxonomy" id="29354"/>
    <lineage>
        <taxon>Bacteria</taxon>
        <taxon>Bacillati</taxon>
        <taxon>Bacillota</taxon>
        <taxon>Clostridia</taxon>
        <taxon>Lachnospirales</taxon>
        <taxon>Lachnospiraceae</taxon>
        <taxon>Lacrimispora</taxon>
    </lineage>
</organism>
<proteinExistence type="inferred from homology"/>
<keyword evidence="9 17" id="KW-0560">Oxidoreductase</keyword>
<keyword evidence="5" id="KW-0963">Cytoplasm</keyword>
<dbReference type="InterPro" id="IPR011053">
    <property type="entry name" value="Single_hybrid_motif"/>
</dbReference>
<feature type="active site" description="Proton acceptor" evidence="14">
    <location>
        <position position="539"/>
    </location>
</feature>
<feature type="binding site" evidence="15">
    <location>
        <position position="146"/>
    </location>
    <ligand>
        <name>FAD</name>
        <dbReference type="ChEBI" id="CHEBI:57692"/>
    </ligand>
</feature>
<keyword evidence="22" id="KW-1185">Reference proteome</keyword>
<dbReference type="FunFam" id="3.30.390.30:FF:000001">
    <property type="entry name" value="Dihydrolipoyl dehydrogenase"/>
    <property type="match status" value="1"/>
</dbReference>
<keyword evidence="7" id="KW-0450">Lipoyl</keyword>
<feature type="domain" description="Lipoyl-binding" evidence="18">
    <location>
        <begin position="14"/>
        <end position="73"/>
    </location>
</feature>
<dbReference type="GO" id="GO:0006103">
    <property type="term" value="P:2-oxoglutarate metabolic process"/>
    <property type="evidence" value="ECO:0007669"/>
    <property type="project" value="TreeGrafter"/>
</dbReference>
<dbReference type="PIRSF" id="PIRSF000350">
    <property type="entry name" value="Mercury_reductase_MerA"/>
    <property type="match status" value="1"/>
</dbReference>
<keyword evidence="12 17" id="KW-0676">Redox-active center</keyword>
<evidence type="ECO:0000256" key="4">
    <source>
        <dbReference type="ARBA" id="ARBA00016961"/>
    </source>
</evidence>
<dbReference type="EC" id="1.8.1.4" evidence="3 17"/>
<dbReference type="SUPFAM" id="SSF55424">
    <property type="entry name" value="FAD/NAD-linked reductases, dimerisation (C-terminal) domain"/>
    <property type="match status" value="1"/>
</dbReference>
<feature type="binding site" evidence="15">
    <location>
        <begin position="237"/>
        <end position="239"/>
    </location>
    <ligand>
        <name>FAD</name>
        <dbReference type="ChEBI" id="CHEBI:57692"/>
    </ligand>
</feature>
<gene>
    <name evidence="21" type="ORF">IO98_10320</name>
</gene>
<dbReference type="STRING" id="29354.IO98_10320"/>
<evidence type="ECO:0000256" key="15">
    <source>
        <dbReference type="PIRSR" id="PIRSR000350-3"/>
    </source>
</evidence>
<keyword evidence="8 15" id="KW-0274">FAD</keyword>
<comment type="cofactor">
    <cofactor evidence="15 17">
        <name>FAD</name>
        <dbReference type="ChEBI" id="CHEBI:57692"/>
    </cofactor>
    <text evidence="15 17">Binds 1 FAD per subunit.</text>
</comment>
<dbReference type="PANTHER" id="PTHR22912:SF217">
    <property type="entry name" value="DIHYDROLIPOYL DEHYDROGENASE"/>
    <property type="match status" value="1"/>
</dbReference>
<feature type="binding site" evidence="15">
    <location>
        <position position="407"/>
    </location>
    <ligand>
        <name>FAD</name>
        <dbReference type="ChEBI" id="CHEBI:57692"/>
    </ligand>
</feature>
<accession>A0A084JMZ6</accession>
<dbReference type="Pfam" id="PF00364">
    <property type="entry name" value="Biotin_lipoyl"/>
    <property type="match status" value="1"/>
</dbReference>
<keyword evidence="15" id="KW-0547">Nucleotide-binding</keyword>
<dbReference type="NCBIfam" id="TIGR01350">
    <property type="entry name" value="lipoamide_DH"/>
    <property type="match status" value="1"/>
</dbReference>
<dbReference type="GO" id="GO:0005737">
    <property type="term" value="C:cytoplasm"/>
    <property type="evidence" value="ECO:0007669"/>
    <property type="project" value="UniProtKB-SubCell"/>
</dbReference>
<dbReference type="Proteomes" id="UP000028525">
    <property type="component" value="Unassembled WGS sequence"/>
</dbReference>
<feature type="domain" description="Pyridine nucleotide-disulphide oxidoreductase dimerisation" evidence="19">
    <location>
        <begin position="441"/>
        <end position="550"/>
    </location>
</feature>
<evidence type="ECO:0000256" key="12">
    <source>
        <dbReference type="ARBA" id="ARBA00023284"/>
    </source>
</evidence>
<feature type="disulfide bond" description="Redox-active" evidence="16">
    <location>
        <begin position="137"/>
        <end position="142"/>
    </location>
</feature>
<dbReference type="PANTHER" id="PTHR22912">
    <property type="entry name" value="DISULFIDE OXIDOREDUCTASE"/>
    <property type="match status" value="1"/>
</dbReference>
<keyword evidence="11" id="KW-1015">Disulfide bond</keyword>
<dbReference type="Gene3D" id="3.30.390.30">
    <property type="match status" value="1"/>
</dbReference>
<dbReference type="InterPro" id="IPR016156">
    <property type="entry name" value="FAD/NAD-linked_Rdtase_dimer_sf"/>
</dbReference>
<evidence type="ECO:0000256" key="17">
    <source>
        <dbReference type="RuleBase" id="RU003692"/>
    </source>
</evidence>
<dbReference type="Pfam" id="PF02852">
    <property type="entry name" value="Pyr_redox_dim"/>
    <property type="match status" value="1"/>
</dbReference>
<evidence type="ECO:0000313" key="21">
    <source>
        <dbReference type="EMBL" id="KEZ90330.1"/>
    </source>
</evidence>
<evidence type="ECO:0000256" key="6">
    <source>
        <dbReference type="ARBA" id="ARBA00022630"/>
    </source>
</evidence>
<evidence type="ECO:0000259" key="18">
    <source>
        <dbReference type="Pfam" id="PF00364"/>
    </source>
</evidence>
<dbReference type="OrthoDB" id="9807946at2"/>
<dbReference type="PROSITE" id="PS00189">
    <property type="entry name" value="LIPOYL"/>
    <property type="match status" value="1"/>
</dbReference>
<dbReference type="CDD" id="cd06849">
    <property type="entry name" value="lipoyl_domain"/>
    <property type="match status" value="1"/>
</dbReference>
<dbReference type="PRINTS" id="PR00368">
    <property type="entry name" value="FADPNR"/>
</dbReference>
<evidence type="ECO:0000256" key="10">
    <source>
        <dbReference type="ARBA" id="ARBA00023027"/>
    </source>
</evidence>
<evidence type="ECO:0000313" key="22">
    <source>
        <dbReference type="Proteomes" id="UP000028525"/>
    </source>
</evidence>